<protein>
    <submittedName>
        <fullName evidence="7">Uncharacterized protein</fullName>
    </submittedName>
</protein>
<evidence type="ECO:0000256" key="2">
    <source>
        <dbReference type="ARBA" id="ARBA00009881"/>
    </source>
</evidence>
<dbReference type="PANTHER" id="PTHR42747">
    <property type="entry name" value="NITRONATE MONOOXYGENASE-RELATED"/>
    <property type="match status" value="1"/>
</dbReference>
<dbReference type="AlphaFoldDB" id="A0A4T0IMP9"/>
<dbReference type="PANTHER" id="PTHR42747:SF3">
    <property type="entry name" value="NITRONATE MONOOXYGENASE-RELATED"/>
    <property type="match status" value="1"/>
</dbReference>
<dbReference type="CDD" id="cd04730">
    <property type="entry name" value="NPD_like"/>
    <property type="match status" value="1"/>
</dbReference>
<keyword evidence="3" id="KW-0285">Flavoprotein</keyword>
<dbReference type="GO" id="GO:0018580">
    <property type="term" value="F:nitronate monooxygenase activity"/>
    <property type="evidence" value="ECO:0007669"/>
    <property type="project" value="InterPro"/>
</dbReference>
<dbReference type="EMBL" id="SPOI01000297">
    <property type="protein sequence ID" value="TIB29372.1"/>
    <property type="molecule type" value="Genomic_DNA"/>
</dbReference>
<dbReference type="InterPro" id="IPR013785">
    <property type="entry name" value="Aldolase_TIM"/>
</dbReference>
<dbReference type="Gene3D" id="3.20.20.70">
    <property type="entry name" value="Aldolase class I"/>
    <property type="match status" value="1"/>
</dbReference>
<organism evidence="7 8">
    <name type="scientific">Wallemia ichthyophaga</name>
    <dbReference type="NCBI Taxonomy" id="245174"/>
    <lineage>
        <taxon>Eukaryota</taxon>
        <taxon>Fungi</taxon>
        <taxon>Dikarya</taxon>
        <taxon>Basidiomycota</taxon>
        <taxon>Wallemiomycotina</taxon>
        <taxon>Wallemiomycetes</taxon>
        <taxon>Wallemiales</taxon>
        <taxon>Wallemiaceae</taxon>
        <taxon>Wallemia</taxon>
    </lineage>
</organism>
<comment type="cofactor">
    <cofactor evidence="1">
        <name>FMN</name>
        <dbReference type="ChEBI" id="CHEBI:58210"/>
    </cofactor>
</comment>
<keyword evidence="4" id="KW-0288">FMN</keyword>
<dbReference type="Pfam" id="PF03060">
    <property type="entry name" value="NMO"/>
    <property type="match status" value="1"/>
</dbReference>
<comment type="caution">
    <text evidence="7">The sequence shown here is derived from an EMBL/GenBank/DDBJ whole genome shotgun (WGS) entry which is preliminary data.</text>
</comment>
<comment type="similarity">
    <text evidence="2">Belongs to the nitronate monooxygenase family. NMO class I subfamily.</text>
</comment>
<gene>
    <name evidence="7" type="ORF">E3P86_03691</name>
</gene>
<evidence type="ECO:0000313" key="8">
    <source>
        <dbReference type="Proteomes" id="UP000310689"/>
    </source>
</evidence>
<proteinExistence type="inferred from homology"/>
<sequence length="336" mass="36472">MTLRGFLQNARLPVIQAPMAGASTPKMAISASNCGVLGSIGCGMMQPNALKSAIRETKAGTERPFNVNLFVTDNQEGYNVDSVRDRLAWLYDYYTEMGLDSPRPSTFAPKFEEQFEALLEAQPPIASFVFGGIDIARVIGATTTPTEAEYWQRVGADGIVLQGIEAGGHRCSFLDPENPGEPLSELLKATRHLHTPLIAAGGIMNGGDVRVALRQGADCAQLGTAFLTTEESPVPASYRESLIAAHNDDTILTKAFSGRWARGIRNRFTDMAGVQFTAPYPVQNALTQPLRSNAATHHRSDELSLWAGMGVGFVRDSPSTPHLIDKLQREYDGYNI</sequence>
<evidence type="ECO:0000256" key="5">
    <source>
        <dbReference type="ARBA" id="ARBA00023002"/>
    </source>
</evidence>
<evidence type="ECO:0000256" key="6">
    <source>
        <dbReference type="ARBA" id="ARBA00023033"/>
    </source>
</evidence>
<evidence type="ECO:0000256" key="3">
    <source>
        <dbReference type="ARBA" id="ARBA00022630"/>
    </source>
</evidence>
<dbReference type="InterPro" id="IPR004136">
    <property type="entry name" value="NMO"/>
</dbReference>
<keyword evidence="5" id="KW-0560">Oxidoreductase</keyword>
<evidence type="ECO:0000256" key="1">
    <source>
        <dbReference type="ARBA" id="ARBA00001917"/>
    </source>
</evidence>
<evidence type="ECO:0000313" key="7">
    <source>
        <dbReference type="EMBL" id="TIB29372.1"/>
    </source>
</evidence>
<evidence type="ECO:0000256" key="4">
    <source>
        <dbReference type="ARBA" id="ARBA00022643"/>
    </source>
</evidence>
<dbReference type="SUPFAM" id="SSF51412">
    <property type="entry name" value="Inosine monophosphate dehydrogenase (IMPDH)"/>
    <property type="match status" value="1"/>
</dbReference>
<reference evidence="7 8" key="1">
    <citation type="submission" date="2019-03" db="EMBL/GenBank/DDBJ databases">
        <title>Sequencing 23 genomes of Wallemia ichthyophaga.</title>
        <authorList>
            <person name="Gostincar C."/>
        </authorList>
    </citation>
    <scope>NUCLEOTIDE SEQUENCE [LARGE SCALE GENOMIC DNA]</scope>
    <source>
        <strain evidence="7 8">EXF-6200</strain>
    </source>
</reference>
<dbReference type="Proteomes" id="UP000310689">
    <property type="component" value="Unassembled WGS sequence"/>
</dbReference>
<accession>A0A4T0IMP9</accession>
<keyword evidence="6" id="KW-0503">Monooxygenase</keyword>
<name>A0A4T0IMP9_WALIC</name>